<gene>
    <name evidence="1" type="ORF">NEA10_08300</name>
</gene>
<proteinExistence type="predicted"/>
<name>A0ABY5ATZ3_9CYAN</name>
<evidence type="ECO:0000313" key="2">
    <source>
        <dbReference type="Proteomes" id="UP001056708"/>
    </source>
</evidence>
<evidence type="ECO:0008006" key="3">
    <source>
        <dbReference type="Google" id="ProtNLM"/>
    </source>
</evidence>
<organism evidence="1 2">
    <name type="scientific">Phormidium yuhuli AB48</name>
    <dbReference type="NCBI Taxonomy" id="2940671"/>
    <lineage>
        <taxon>Bacteria</taxon>
        <taxon>Bacillati</taxon>
        <taxon>Cyanobacteriota</taxon>
        <taxon>Cyanophyceae</taxon>
        <taxon>Oscillatoriophycideae</taxon>
        <taxon>Oscillatoriales</taxon>
        <taxon>Oscillatoriaceae</taxon>
        <taxon>Phormidium</taxon>
        <taxon>Phormidium yuhuli</taxon>
    </lineage>
</organism>
<dbReference type="Proteomes" id="UP001056708">
    <property type="component" value="Chromosome"/>
</dbReference>
<keyword evidence="2" id="KW-1185">Reference proteome</keyword>
<sequence length="71" mass="8159">MTLDELIPTIVSLSHADKFRLVQIVLQQLAEEDGVETQQSPPFDPRQFFGVTQQPKQVIDDYLESSREGWL</sequence>
<evidence type="ECO:0000313" key="1">
    <source>
        <dbReference type="EMBL" id="USR92699.1"/>
    </source>
</evidence>
<protein>
    <recommendedName>
        <fullName evidence="3">DUF2281 domain-containing protein</fullName>
    </recommendedName>
</protein>
<dbReference type="EMBL" id="CP098611">
    <property type="protein sequence ID" value="USR92699.1"/>
    <property type="molecule type" value="Genomic_DNA"/>
</dbReference>
<accession>A0ABY5ATZ3</accession>
<reference evidence="1" key="1">
    <citation type="submission" date="2022-06" db="EMBL/GenBank/DDBJ databases">
        <title>Genome sequence of Phormidium yuhuli AB48 isolated from an industrial photobioreactor environment.</title>
        <authorList>
            <person name="Qiu Y."/>
            <person name="Noonan A.J.C."/>
            <person name="Dofher K."/>
            <person name="Koch M."/>
            <person name="Kieft B."/>
            <person name="Lin X."/>
            <person name="Ziels R.M."/>
            <person name="Hallam S.J."/>
        </authorList>
    </citation>
    <scope>NUCLEOTIDE SEQUENCE</scope>
    <source>
        <strain evidence="1">AB48</strain>
    </source>
</reference>
<dbReference type="RefSeq" id="WP_252664844.1">
    <property type="nucleotide sequence ID" value="NZ_CP098611.1"/>
</dbReference>